<name>A0A8S3V2W1_MYTED</name>
<gene>
    <name evidence="1" type="ORF">MEDL_60459</name>
</gene>
<evidence type="ECO:0000313" key="2">
    <source>
        <dbReference type="Proteomes" id="UP000683360"/>
    </source>
</evidence>
<proteinExistence type="predicted"/>
<dbReference type="OrthoDB" id="10334950at2759"/>
<organism evidence="1 2">
    <name type="scientific">Mytilus edulis</name>
    <name type="common">Blue mussel</name>
    <dbReference type="NCBI Taxonomy" id="6550"/>
    <lineage>
        <taxon>Eukaryota</taxon>
        <taxon>Metazoa</taxon>
        <taxon>Spiralia</taxon>
        <taxon>Lophotrochozoa</taxon>
        <taxon>Mollusca</taxon>
        <taxon>Bivalvia</taxon>
        <taxon>Autobranchia</taxon>
        <taxon>Pteriomorphia</taxon>
        <taxon>Mytilida</taxon>
        <taxon>Mytiloidea</taxon>
        <taxon>Mytilidae</taxon>
        <taxon>Mytilinae</taxon>
        <taxon>Mytilus</taxon>
    </lineage>
</organism>
<dbReference type="Gene3D" id="1.20.1070.10">
    <property type="entry name" value="Rhodopsin 7-helix transmembrane proteins"/>
    <property type="match status" value="1"/>
</dbReference>
<sequence>MIILYLVFKIRINETKVAPIGNSNSETDTSQTEKRNKHLKDIDHGRDCFEFSSTSLGDFRANHRYTNPDRCAEAAIQLQIQKSPVKHQNFMLECDGEVSSNHLERTLLHDIGRPHLKQHPNTKKKESMKTTGNFKYNEQSSIGTSTHFVAHEESVCNTTKRERLPSLKTEKALSLLRRWECRAITTAGYVIGSTLVLRGPMVLCMVLDAFGIQYDNAIRDIIAILVALQCLIDPCVYAFRFQAIRKEIQKIICCKKEVITPNIYIY</sequence>
<dbReference type="SUPFAM" id="SSF81321">
    <property type="entry name" value="Family A G protein-coupled receptor-like"/>
    <property type="match status" value="1"/>
</dbReference>
<accession>A0A8S3V2W1</accession>
<protein>
    <recommendedName>
        <fullName evidence="3">G-protein coupled receptors family 1 profile domain-containing protein</fullName>
    </recommendedName>
</protein>
<dbReference type="EMBL" id="CAJPWZ010002947">
    <property type="protein sequence ID" value="CAG2248615.1"/>
    <property type="molecule type" value="Genomic_DNA"/>
</dbReference>
<evidence type="ECO:0008006" key="3">
    <source>
        <dbReference type="Google" id="ProtNLM"/>
    </source>
</evidence>
<evidence type="ECO:0000313" key="1">
    <source>
        <dbReference type="EMBL" id="CAG2248615.1"/>
    </source>
</evidence>
<comment type="caution">
    <text evidence="1">The sequence shown here is derived from an EMBL/GenBank/DDBJ whole genome shotgun (WGS) entry which is preliminary data.</text>
</comment>
<reference evidence="1" key="1">
    <citation type="submission" date="2021-03" db="EMBL/GenBank/DDBJ databases">
        <authorList>
            <person name="Bekaert M."/>
        </authorList>
    </citation>
    <scope>NUCLEOTIDE SEQUENCE</scope>
</reference>
<dbReference type="AlphaFoldDB" id="A0A8S3V2W1"/>
<dbReference type="Proteomes" id="UP000683360">
    <property type="component" value="Unassembled WGS sequence"/>
</dbReference>
<keyword evidence="2" id="KW-1185">Reference proteome</keyword>